<feature type="coiled-coil region" evidence="1">
    <location>
        <begin position="320"/>
        <end position="347"/>
    </location>
</feature>
<accession>A0ABV4S5W2</accession>
<proteinExistence type="predicted"/>
<evidence type="ECO:0000313" key="2">
    <source>
        <dbReference type="EMBL" id="MFA3799757.1"/>
    </source>
</evidence>
<evidence type="ECO:0000256" key="1">
    <source>
        <dbReference type="SAM" id="Coils"/>
    </source>
</evidence>
<name>A0ABV4S5W2_9FUSO</name>
<sequence>MSNLKLIENDAFYNTKFDDDIFLYWMLKWLNVDTVGSTNKIALRNMAKKFIEEILKEKLDTEDIEICYSSYYIPNKYEHFINRILDEYTLLLIVDRKKKDKRKYIFFKCFCYEEFIPYFFEYTQEAVQLFKINENLGNNETDKIKIVYFTPDKISNYEKEEAGEKIIMYGGERFLEFLETFRKDIDDSIFDSYYNQLMREVNEKGYGSFNILSLYRILKWHFDKKRENYGIYRNNECIKWIKDEFFVECVYKKNRNREFDILYVLNWFHLDELQEDMFESVQYELKNIFPDFQKIYLEEVDLKEKEVPLFYLKVDKDTSVNKIKKILDEITEKIEKFNEERGSLDIKDEYDKYIKDGRKKGGIWFLEKKILII</sequence>
<protein>
    <submittedName>
        <fullName evidence="2">Uncharacterized protein</fullName>
    </submittedName>
</protein>
<dbReference type="RefSeq" id="WP_372582974.1">
    <property type="nucleotide sequence ID" value="NZ_JBGORW010000006.1"/>
</dbReference>
<reference evidence="2 3" key="1">
    <citation type="submission" date="2024-07" db="EMBL/GenBank/DDBJ databases">
        <authorList>
            <person name="Li X.-J."/>
            <person name="Wang X."/>
        </authorList>
    </citation>
    <scope>NUCLEOTIDE SEQUENCE [LARGE SCALE GENOMIC DNA]</scope>
    <source>
        <strain evidence="2 3">DSM 23441</strain>
    </source>
</reference>
<keyword evidence="1" id="KW-0175">Coiled coil</keyword>
<organism evidence="2 3">
    <name type="scientific">Leptotrichia hongkongensis</name>
    <dbReference type="NCBI Taxonomy" id="554406"/>
    <lineage>
        <taxon>Bacteria</taxon>
        <taxon>Fusobacteriati</taxon>
        <taxon>Fusobacteriota</taxon>
        <taxon>Fusobacteriia</taxon>
        <taxon>Fusobacteriales</taxon>
        <taxon>Leptotrichiaceae</taxon>
        <taxon>Leptotrichia</taxon>
    </lineage>
</organism>
<evidence type="ECO:0000313" key="3">
    <source>
        <dbReference type="Proteomes" id="UP001571581"/>
    </source>
</evidence>
<dbReference type="Proteomes" id="UP001571581">
    <property type="component" value="Unassembled WGS sequence"/>
</dbReference>
<dbReference type="EMBL" id="JBGORW010000006">
    <property type="protein sequence ID" value="MFA3799757.1"/>
    <property type="molecule type" value="Genomic_DNA"/>
</dbReference>
<comment type="caution">
    <text evidence="2">The sequence shown here is derived from an EMBL/GenBank/DDBJ whole genome shotgun (WGS) entry which is preliminary data.</text>
</comment>
<keyword evidence="3" id="KW-1185">Reference proteome</keyword>
<gene>
    <name evidence="2" type="ORF">ACEG17_06100</name>
</gene>